<reference evidence="2" key="1">
    <citation type="journal article" date="2017" name="Plant J.">
        <title>The pomegranate (Punica granatum L.) genome and the genomics of punicalagin biosynthesis.</title>
        <authorList>
            <person name="Qin G."/>
            <person name="Xu C."/>
            <person name="Ming R."/>
            <person name="Tang H."/>
            <person name="Guyot R."/>
            <person name="Kramer E.M."/>
            <person name="Hu Y."/>
            <person name="Yi X."/>
            <person name="Qi Y."/>
            <person name="Xu X."/>
            <person name="Gao Z."/>
            <person name="Pan H."/>
            <person name="Jian J."/>
            <person name="Tian Y."/>
            <person name="Yue Z."/>
            <person name="Xu Y."/>
        </authorList>
    </citation>
    <scope>NUCLEOTIDE SEQUENCE [LARGE SCALE GENOMIC DNA]</scope>
    <source>
        <strain evidence="2">cv. Dabenzi</strain>
    </source>
</reference>
<dbReference type="EMBL" id="MTKT01004939">
    <property type="protein sequence ID" value="OWM68800.1"/>
    <property type="molecule type" value="Genomic_DNA"/>
</dbReference>
<evidence type="ECO:0000313" key="1">
    <source>
        <dbReference type="EMBL" id="OWM68800.1"/>
    </source>
</evidence>
<name>A0A218W8Z5_PUNGR</name>
<comment type="caution">
    <text evidence="1">The sequence shown here is derived from an EMBL/GenBank/DDBJ whole genome shotgun (WGS) entry which is preliminary data.</text>
</comment>
<dbReference type="Proteomes" id="UP000197138">
    <property type="component" value="Unassembled WGS sequence"/>
</dbReference>
<accession>A0A218W8Z5</accession>
<protein>
    <submittedName>
        <fullName evidence="1">Uncharacterized protein</fullName>
    </submittedName>
</protein>
<organism evidence="1 2">
    <name type="scientific">Punica granatum</name>
    <name type="common">Pomegranate</name>
    <dbReference type="NCBI Taxonomy" id="22663"/>
    <lineage>
        <taxon>Eukaryota</taxon>
        <taxon>Viridiplantae</taxon>
        <taxon>Streptophyta</taxon>
        <taxon>Embryophyta</taxon>
        <taxon>Tracheophyta</taxon>
        <taxon>Spermatophyta</taxon>
        <taxon>Magnoliopsida</taxon>
        <taxon>eudicotyledons</taxon>
        <taxon>Gunneridae</taxon>
        <taxon>Pentapetalae</taxon>
        <taxon>rosids</taxon>
        <taxon>malvids</taxon>
        <taxon>Myrtales</taxon>
        <taxon>Lythraceae</taxon>
        <taxon>Punica</taxon>
    </lineage>
</organism>
<sequence>MGRTGWVRGDSRLCSLPFLVDEKDGSLPPEMVQARVGGMDVGLEKAWVGGIDAGLEKARGLEEMMP</sequence>
<evidence type="ECO:0000313" key="2">
    <source>
        <dbReference type="Proteomes" id="UP000197138"/>
    </source>
</evidence>
<proteinExistence type="predicted"/>
<dbReference type="AlphaFoldDB" id="A0A218W8Z5"/>
<gene>
    <name evidence="1" type="ORF">CDL15_Pgr024987</name>
</gene>